<organism evidence="2">
    <name type="scientific">Theileria annulata</name>
    <dbReference type="NCBI Taxonomy" id="5874"/>
    <lineage>
        <taxon>Eukaryota</taxon>
        <taxon>Sar</taxon>
        <taxon>Alveolata</taxon>
        <taxon>Apicomplexa</taxon>
        <taxon>Aconoidasida</taxon>
        <taxon>Piroplasmida</taxon>
        <taxon>Theileriidae</taxon>
        <taxon>Theileria</taxon>
    </lineage>
</organism>
<protein>
    <submittedName>
        <fullName evidence="2">Uncharacterized protein</fullName>
    </submittedName>
</protein>
<accession>A0A3B0MHA4</accession>
<dbReference type="EMBL" id="UIVS01000001">
    <property type="protein sequence ID" value="SVP89397.1"/>
    <property type="molecule type" value="Genomic_DNA"/>
</dbReference>
<dbReference type="AlphaFoldDB" id="A0A3B0MHA4"/>
<gene>
    <name evidence="1" type="ORF">TAT_000008800</name>
    <name evidence="2" type="ORF">TAV_000008600</name>
</gene>
<name>A0A3B0MHA4_THEAN</name>
<dbReference type="EMBL" id="UIVT01000001">
    <property type="protein sequence ID" value="SVP88222.1"/>
    <property type="molecule type" value="Genomic_DNA"/>
</dbReference>
<proteinExistence type="predicted"/>
<evidence type="ECO:0000313" key="1">
    <source>
        <dbReference type="EMBL" id="SVP88222.1"/>
    </source>
</evidence>
<reference evidence="2" key="1">
    <citation type="submission" date="2018-07" db="EMBL/GenBank/DDBJ databases">
        <authorList>
            <person name="Quirk P.G."/>
            <person name="Krulwich T.A."/>
        </authorList>
    </citation>
    <scope>NUCLEOTIDE SEQUENCE</scope>
    <source>
        <strain evidence="2">Anand</strain>
    </source>
</reference>
<evidence type="ECO:0000313" key="2">
    <source>
        <dbReference type="EMBL" id="SVP89397.1"/>
    </source>
</evidence>
<sequence length="165" mass="19553">MESTANSDPGPPMVDNFCLLYHDLKDFPPNYQDKDESELSEEELYRKDLYGTLNNIAKLRDEIVNKNQARYLTEEKLKIQLNDSRNQTKHFGVLGSNQSALLQAIDSNYKRLKLLYEKIYNLQIELQKIYISLCEKLERRSDHLIEIHKVSRLCSYKLYEYKKNL</sequence>